<gene>
    <name evidence="5" type="ORF">DKT75_10285</name>
</gene>
<dbReference type="AlphaFoldDB" id="A0A317CG24"/>
<reference evidence="5 6" key="1">
    <citation type="submission" date="2018-05" db="EMBL/GenBank/DDBJ databases">
        <title>Leucothrix arctica sp. nov., isolated from Arctic seawater.</title>
        <authorList>
            <person name="Choi A."/>
            <person name="Baek K."/>
        </authorList>
    </citation>
    <scope>NUCLEOTIDE SEQUENCE [LARGE SCALE GENOMIC DNA]</scope>
    <source>
        <strain evidence="5 6">IMCC9719</strain>
    </source>
</reference>
<dbReference type="InterPro" id="IPR037291">
    <property type="entry name" value="DUF4139"/>
</dbReference>
<dbReference type="RefSeq" id="WP_109823334.1">
    <property type="nucleotide sequence ID" value="NZ_QGKL01000029.1"/>
</dbReference>
<keyword evidence="2" id="KW-0732">Signal</keyword>
<dbReference type="PANTHER" id="PTHR31005">
    <property type="entry name" value="DUF4139 DOMAIN-CONTAINING PROTEIN"/>
    <property type="match status" value="1"/>
</dbReference>
<name>A0A317CG24_9GAMM</name>
<evidence type="ECO:0008006" key="7">
    <source>
        <dbReference type="Google" id="ProtNLM"/>
    </source>
</evidence>
<evidence type="ECO:0000259" key="4">
    <source>
        <dbReference type="Pfam" id="PF13600"/>
    </source>
</evidence>
<evidence type="ECO:0000313" key="6">
    <source>
        <dbReference type="Proteomes" id="UP000245506"/>
    </source>
</evidence>
<dbReference type="EMBL" id="QGKL01000029">
    <property type="protein sequence ID" value="PWQ96363.1"/>
    <property type="molecule type" value="Genomic_DNA"/>
</dbReference>
<proteinExistence type="predicted"/>
<feature type="signal peptide" evidence="2">
    <location>
        <begin position="1"/>
        <end position="26"/>
    </location>
</feature>
<feature type="domain" description="DUF4140" evidence="4">
    <location>
        <begin position="38"/>
        <end position="136"/>
    </location>
</feature>
<feature type="coiled-coil region" evidence="1">
    <location>
        <begin position="171"/>
        <end position="205"/>
    </location>
</feature>
<dbReference type="Pfam" id="PF13598">
    <property type="entry name" value="DUF4139"/>
    <property type="match status" value="1"/>
</dbReference>
<evidence type="ECO:0000259" key="3">
    <source>
        <dbReference type="Pfam" id="PF13598"/>
    </source>
</evidence>
<dbReference type="InterPro" id="IPR025554">
    <property type="entry name" value="DUF4140"/>
</dbReference>
<accession>A0A317CG24</accession>
<dbReference type="InterPro" id="IPR011935">
    <property type="entry name" value="CHP02231"/>
</dbReference>
<sequence>MQAPFSLNKITLGMLLASAILSPLSAAELTASSKIDAVTVFPGSAKVSRVATIQVPAGESTLEIKDLPINLVNTSLRVNGESDTNISLGSVSLKREVNKDVVLKNELDIRNKIEVLSEQRKGLEDTINRAKAQLQYINAMGSGNASKNGSSYLQLPMEKWQEAWQTLGAATEKAQSDIRQTELQLKQLDVEITKLQTELRGVASNQKSTRVATLTINAEQAGELSVQVSYIINGAGWSPVYDADLNTETGNLSIKTQAEIFQRTGEDWINTNVTLSTLRPSQSSQLIELQSWSIDFMDDRLMKSRGMAMNSMAMSADVMEESAPIAMMKPAPRVARKRVQTEQSTLVFADFSADYKVPSLVSLDSGNQKRRFLLSTSDFDSSIVLASTPRLDPRVLLTTSFTYNSPTPLLAGTASLYRDGNFVGSSRLSQKQAGEKVQLSFGEDDKVKLTFQPNPDSKSNDGVFFGKRKVVDRGYQITLNNQHDKAYPLHIFDNVPVASHDDIKVTLTGDAPTDKDIDDKKGVLRWERSLKGNSETRIKYGYTVTYPEDKSVLGL</sequence>
<dbReference type="Proteomes" id="UP000245506">
    <property type="component" value="Unassembled WGS sequence"/>
</dbReference>
<evidence type="ECO:0000256" key="1">
    <source>
        <dbReference type="SAM" id="Coils"/>
    </source>
</evidence>
<dbReference type="Pfam" id="PF13600">
    <property type="entry name" value="DUF4140"/>
    <property type="match status" value="1"/>
</dbReference>
<keyword evidence="1" id="KW-0175">Coiled coil</keyword>
<dbReference type="OrthoDB" id="9777444at2"/>
<evidence type="ECO:0000313" key="5">
    <source>
        <dbReference type="EMBL" id="PWQ96363.1"/>
    </source>
</evidence>
<evidence type="ECO:0000256" key="2">
    <source>
        <dbReference type="SAM" id="SignalP"/>
    </source>
</evidence>
<protein>
    <recommendedName>
        <fullName evidence="7">Mucoidy inhibitor MuiA family protein</fullName>
    </recommendedName>
</protein>
<keyword evidence="6" id="KW-1185">Reference proteome</keyword>
<feature type="domain" description="DUF4139" evidence="3">
    <location>
        <begin position="226"/>
        <end position="548"/>
    </location>
</feature>
<comment type="caution">
    <text evidence="5">The sequence shown here is derived from an EMBL/GenBank/DDBJ whole genome shotgun (WGS) entry which is preliminary data.</text>
</comment>
<dbReference type="PANTHER" id="PTHR31005:SF8">
    <property type="entry name" value="DUF4139 DOMAIN-CONTAINING PROTEIN"/>
    <property type="match status" value="1"/>
</dbReference>
<organism evidence="5 6">
    <name type="scientific">Leucothrix arctica</name>
    <dbReference type="NCBI Taxonomy" id="1481894"/>
    <lineage>
        <taxon>Bacteria</taxon>
        <taxon>Pseudomonadati</taxon>
        <taxon>Pseudomonadota</taxon>
        <taxon>Gammaproteobacteria</taxon>
        <taxon>Thiotrichales</taxon>
        <taxon>Thiotrichaceae</taxon>
        <taxon>Leucothrix</taxon>
    </lineage>
</organism>
<feature type="chain" id="PRO_5016330520" description="Mucoidy inhibitor MuiA family protein" evidence="2">
    <location>
        <begin position="27"/>
        <end position="555"/>
    </location>
</feature>
<dbReference type="NCBIfam" id="TIGR02231">
    <property type="entry name" value="mucoidy inhibitor MuiA family protein"/>
    <property type="match status" value="1"/>
</dbReference>